<gene>
    <name evidence="1" type="ORF">PSJ8397_01235</name>
</gene>
<reference evidence="1 2" key="1">
    <citation type="submission" date="2017-03" db="EMBL/GenBank/DDBJ databases">
        <authorList>
            <person name="Afonso C.L."/>
            <person name="Miller P.J."/>
            <person name="Scott M.A."/>
            <person name="Spackman E."/>
            <person name="Goraichik I."/>
            <person name="Dimitrov K.M."/>
            <person name="Suarez D.L."/>
            <person name="Swayne D.E."/>
        </authorList>
    </citation>
    <scope>NUCLEOTIDE SEQUENCE [LARGE SCALE GENOMIC DNA]</scope>
    <source>
        <strain evidence="1 2">CECT 8397</strain>
    </source>
</reference>
<sequence>MKSNQYQRPPPKAGAFLYGQPTRYSKWSTTLFAVIDSRTLNFYAFFPGL</sequence>
<keyword evidence="2" id="KW-1185">Reference proteome</keyword>
<evidence type="ECO:0000313" key="1">
    <source>
        <dbReference type="EMBL" id="SLN28929.1"/>
    </source>
</evidence>
<accession>A0A1Y5RYZ2</accession>
<name>A0A1Y5RYZ2_9RHOB</name>
<organism evidence="1 2">
    <name type="scientific">Pseudooctadecabacter jejudonensis</name>
    <dbReference type="NCBI Taxonomy" id="1391910"/>
    <lineage>
        <taxon>Bacteria</taxon>
        <taxon>Pseudomonadati</taxon>
        <taxon>Pseudomonadota</taxon>
        <taxon>Alphaproteobacteria</taxon>
        <taxon>Rhodobacterales</taxon>
        <taxon>Paracoccaceae</taxon>
        <taxon>Pseudooctadecabacter</taxon>
    </lineage>
</organism>
<protein>
    <submittedName>
        <fullName evidence="1">Uncharacterized protein</fullName>
    </submittedName>
</protein>
<dbReference type="EMBL" id="FWFT01000002">
    <property type="protein sequence ID" value="SLN28929.1"/>
    <property type="molecule type" value="Genomic_DNA"/>
</dbReference>
<evidence type="ECO:0000313" key="2">
    <source>
        <dbReference type="Proteomes" id="UP000193623"/>
    </source>
</evidence>
<proteinExistence type="predicted"/>
<dbReference type="AlphaFoldDB" id="A0A1Y5RYZ2"/>
<dbReference type="Proteomes" id="UP000193623">
    <property type="component" value="Unassembled WGS sequence"/>
</dbReference>